<feature type="active site" description="Proton acceptor" evidence="2">
    <location>
        <position position="140"/>
    </location>
</feature>
<feature type="binding site" evidence="3">
    <location>
        <position position="72"/>
    </location>
    <ligand>
        <name>substrate</name>
    </ligand>
</feature>
<dbReference type="Proteomes" id="UP000286038">
    <property type="component" value="Unassembled WGS sequence"/>
</dbReference>
<comment type="caution">
    <text evidence="5">The sequence shown here is derived from an EMBL/GenBank/DDBJ whole genome shotgun (WGS) entry which is preliminary data.</text>
</comment>
<dbReference type="Pfam" id="PF17836">
    <property type="entry name" value="PglD_N"/>
    <property type="match status" value="1"/>
</dbReference>
<dbReference type="InterPro" id="IPR041561">
    <property type="entry name" value="PglD_N"/>
</dbReference>
<evidence type="ECO:0000256" key="1">
    <source>
        <dbReference type="ARBA" id="ARBA00007274"/>
    </source>
</evidence>
<comment type="similarity">
    <text evidence="1">Belongs to the transferase hexapeptide repeat family.</text>
</comment>
<feature type="domain" description="PglD N-terminal" evidence="4">
    <location>
        <begin position="4"/>
        <end position="83"/>
    </location>
</feature>
<dbReference type="InterPro" id="IPR020019">
    <property type="entry name" value="AcTrfase_PglD-like"/>
</dbReference>
<evidence type="ECO:0000313" key="6">
    <source>
        <dbReference type="Proteomes" id="UP000286038"/>
    </source>
</evidence>
<dbReference type="CDD" id="cd03360">
    <property type="entry name" value="LbH_AT_putative"/>
    <property type="match status" value="1"/>
</dbReference>
<feature type="site" description="Increases basicity of active site His" evidence="2">
    <location>
        <position position="141"/>
    </location>
</feature>
<dbReference type="RefSeq" id="WP_118450626.1">
    <property type="nucleotide sequence ID" value="NZ_CANSEN010000035.1"/>
</dbReference>
<dbReference type="InterPro" id="IPR011004">
    <property type="entry name" value="Trimer_LpxA-like_sf"/>
</dbReference>
<dbReference type="PANTHER" id="PTHR43300:SF7">
    <property type="entry name" value="UDP-N-ACETYLBACILLOSAMINE N-ACETYLTRANSFERASE"/>
    <property type="match status" value="1"/>
</dbReference>
<sequence>MKEIAVYGAGGLGRETVCLLQKINSQQKNWDFIGFFDDGQPVGTLNEYGRVLGGICELNAWKKELNVIIAIGNPHSLMQVSRKITNPLIMFPNIIYGFSCADEDNFSIGKGNIIGGSTYFSCNVSIGDFNILNGSVQLGHDVTLGSYNVLMPGVRISGETTIGDGNLFGVNSIVLQQLKIGSGVRLGAGSVLMHKPKANSLYIGNPAKIFKY</sequence>
<gene>
    <name evidence="5" type="ORF">DWZ68_13640</name>
</gene>
<proteinExistence type="inferred from homology"/>
<dbReference type="InterPro" id="IPR050179">
    <property type="entry name" value="Trans_hexapeptide_repeat"/>
</dbReference>
<dbReference type="Gene3D" id="2.160.10.10">
    <property type="entry name" value="Hexapeptide repeat proteins"/>
    <property type="match status" value="1"/>
</dbReference>
<dbReference type="Gene3D" id="3.40.50.20">
    <property type="match status" value="1"/>
</dbReference>
<reference evidence="5 6" key="1">
    <citation type="submission" date="2018-08" db="EMBL/GenBank/DDBJ databases">
        <title>A genome reference for cultivated species of the human gut microbiota.</title>
        <authorList>
            <person name="Zou Y."/>
            <person name="Xue W."/>
            <person name="Luo G."/>
        </authorList>
    </citation>
    <scope>NUCLEOTIDE SEQUENCE [LARGE SCALE GENOMIC DNA]</scope>
    <source>
        <strain evidence="5 6">AF34-33</strain>
    </source>
</reference>
<evidence type="ECO:0000256" key="3">
    <source>
        <dbReference type="PIRSR" id="PIRSR620019-2"/>
    </source>
</evidence>
<name>A0A415QFB1_9BACT</name>
<accession>A0A415QFB1</accession>
<dbReference type="GO" id="GO:0016740">
    <property type="term" value="F:transferase activity"/>
    <property type="evidence" value="ECO:0007669"/>
    <property type="project" value="UniProtKB-KW"/>
</dbReference>
<evidence type="ECO:0000313" key="5">
    <source>
        <dbReference type="EMBL" id="RHM41505.1"/>
    </source>
</evidence>
<keyword evidence="5" id="KW-0808">Transferase</keyword>
<evidence type="ECO:0000259" key="4">
    <source>
        <dbReference type="Pfam" id="PF17836"/>
    </source>
</evidence>
<evidence type="ECO:0000256" key="2">
    <source>
        <dbReference type="PIRSR" id="PIRSR620019-1"/>
    </source>
</evidence>
<dbReference type="EMBL" id="QRPV01000020">
    <property type="protein sequence ID" value="RHM41505.1"/>
    <property type="molecule type" value="Genomic_DNA"/>
</dbReference>
<organism evidence="5 6">
    <name type="scientific">Butyricimonas virosa</name>
    <dbReference type="NCBI Taxonomy" id="544645"/>
    <lineage>
        <taxon>Bacteria</taxon>
        <taxon>Pseudomonadati</taxon>
        <taxon>Bacteroidota</taxon>
        <taxon>Bacteroidia</taxon>
        <taxon>Bacteroidales</taxon>
        <taxon>Odoribacteraceae</taxon>
        <taxon>Butyricimonas</taxon>
    </lineage>
</organism>
<dbReference type="SUPFAM" id="SSF51161">
    <property type="entry name" value="Trimeric LpxA-like enzymes"/>
    <property type="match status" value="1"/>
</dbReference>
<dbReference type="AlphaFoldDB" id="A0A415QFB1"/>
<dbReference type="PANTHER" id="PTHR43300">
    <property type="entry name" value="ACETYLTRANSFERASE"/>
    <property type="match status" value="1"/>
</dbReference>
<protein>
    <submittedName>
        <fullName evidence="5">Serine acetyltransferase</fullName>
    </submittedName>
</protein>